<reference evidence="7" key="1">
    <citation type="submission" date="2022-07" db="EMBL/GenBank/DDBJ databases">
        <title>Genome analysis of Parmales, a sister group of diatoms, reveals the evolutionary specialization of diatoms from phago-mixotrophs to photoautotrophs.</title>
        <authorList>
            <person name="Ban H."/>
            <person name="Sato S."/>
            <person name="Yoshikawa S."/>
            <person name="Kazumasa Y."/>
            <person name="Nakamura Y."/>
            <person name="Ichinomiya M."/>
            <person name="Saitoh K."/>
            <person name="Sato N."/>
            <person name="Blanc-Mathieu R."/>
            <person name="Endo H."/>
            <person name="Kuwata A."/>
            <person name="Ogata H."/>
        </authorList>
    </citation>
    <scope>NUCLEOTIDE SEQUENCE</scope>
</reference>
<dbReference type="Proteomes" id="UP001165082">
    <property type="component" value="Unassembled WGS sequence"/>
</dbReference>
<evidence type="ECO:0000256" key="3">
    <source>
        <dbReference type="ARBA" id="ARBA00022833"/>
    </source>
</evidence>
<keyword evidence="2 4" id="KW-0863">Zinc-finger</keyword>
<evidence type="ECO:0000256" key="5">
    <source>
        <dbReference type="SAM" id="MobiDB-lite"/>
    </source>
</evidence>
<dbReference type="SUPFAM" id="SSF144232">
    <property type="entry name" value="HIT/MYND zinc finger-like"/>
    <property type="match status" value="1"/>
</dbReference>
<dbReference type="GO" id="GO:0008270">
    <property type="term" value="F:zinc ion binding"/>
    <property type="evidence" value="ECO:0007669"/>
    <property type="project" value="UniProtKB-KW"/>
</dbReference>
<evidence type="ECO:0000256" key="1">
    <source>
        <dbReference type="ARBA" id="ARBA00022723"/>
    </source>
</evidence>
<evidence type="ECO:0000256" key="4">
    <source>
        <dbReference type="PROSITE-ProRule" id="PRU00134"/>
    </source>
</evidence>
<evidence type="ECO:0000259" key="6">
    <source>
        <dbReference type="PROSITE" id="PS50865"/>
    </source>
</evidence>
<evidence type="ECO:0000313" key="7">
    <source>
        <dbReference type="EMBL" id="GMI32396.1"/>
    </source>
</evidence>
<keyword evidence="8" id="KW-1185">Reference proteome</keyword>
<feature type="region of interest" description="Disordered" evidence="5">
    <location>
        <begin position="356"/>
        <end position="385"/>
    </location>
</feature>
<comment type="caution">
    <text evidence="7">The sequence shown here is derived from an EMBL/GenBank/DDBJ whole genome shotgun (WGS) entry which is preliminary data.</text>
</comment>
<proteinExistence type="predicted"/>
<organism evidence="7 8">
    <name type="scientific">Triparma retinervis</name>
    <dbReference type="NCBI Taxonomy" id="2557542"/>
    <lineage>
        <taxon>Eukaryota</taxon>
        <taxon>Sar</taxon>
        <taxon>Stramenopiles</taxon>
        <taxon>Ochrophyta</taxon>
        <taxon>Bolidophyceae</taxon>
        <taxon>Parmales</taxon>
        <taxon>Triparmaceae</taxon>
        <taxon>Triparma</taxon>
    </lineage>
</organism>
<dbReference type="InterPro" id="IPR002893">
    <property type="entry name" value="Znf_MYND"/>
</dbReference>
<dbReference type="EMBL" id="BRXZ01007700">
    <property type="protein sequence ID" value="GMI32396.1"/>
    <property type="molecule type" value="Genomic_DNA"/>
</dbReference>
<evidence type="ECO:0000313" key="8">
    <source>
        <dbReference type="Proteomes" id="UP001165082"/>
    </source>
</evidence>
<keyword evidence="3" id="KW-0862">Zinc</keyword>
<gene>
    <name evidence="7" type="ORF">TrRE_jg4310</name>
</gene>
<keyword evidence="1" id="KW-0479">Metal-binding</keyword>
<sequence>MTMICDACLTEPENGKLKRCSLCKTAWYCNAQCQKKHWSEHKSACKKIVKTQKEKEAKEKAAKEKKAKPKAPEITEDKVSGIVDNERVTIARVHDPLDGYQYQIFMPKEAFGAYINSKKPECWCGDVGNQQSLLAVFSFDPKALSKDPKQRLKSSYLSAFGVNFQLQVYDMLGNMAVDLVDEADPKIPKNTPKGISCRTSYFFVSGQTGDTLSLPPPSDHADMKNSGVQKCNSSMSVWSSVGSNQCLGVNMVKDSLTIPGSALDSASFSLAPGFLVENKPMVAIAVLIEKVSEVTTLEQFETAVIQSRLHSFHSDSVPSEKIPPFCKSAVKQGLSKLNMGMPVSVIGVLEEPPKATTTKANAKAKTKSKSPAATQSSPDPNKLSPAAKADLDEIMESFAKGMPALGLIERGLGNPELQPVLQNVMSSPQVAPMMARMMAEMKAGN</sequence>
<dbReference type="Gene3D" id="6.10.140.2220">
    <property type="match status" value="1"/>
</dbReference>
<dbReference type="Pfam" id="PF01753">
    <property type="entry name" value="zf-MYND"/>
    <property type="match status" value="1"/>
</dbReference>
<dbReference type="AlphaFoldDB" id="A0A9W7L650"/>
<protein>
    <recommendedName>
        <fullName evidence="6">MYND-type domain-containing protein</fullName>
    </recommendedName>
</protein>
<dbReference type="PROSITE" id="PS50865">
    <property type="entry name" value="ZF_MYND_2"/>
    <property type="match status" value="1"/>
</dbReference>
<evidence type="ECO:0000256" key="2">
    <source>
        <dbReference type="ARBA" id="ARBA00022771"/>
    </source>
</evidence>
<feature type="domain" description="MYND-type" evidence="6">
    <location>
        <begin position="5"/>
        <end position="45"/>
    </location>
</feature>
<feature type="compositionally biased region" description="Low complexity" evidence="5">
    <location>
        <begin position="369"/>
        <end position="378"/>
    </location>
</feature>
<dbReference type="OrthoDB" id="193263at2759"/>
<name>A0A9W7L650_9STRA</name>
<accession>A0A9W7L650</accession>
<dbReference type="PROSITE" id="PS01360">
    <property type="entry name" value="ZF_MYND_1"/>
    <property type="match status" value="1"/>
</dbReference>